<dbReference type="InterPro" id="IPR036206">
    <property type="entry name" value="ThiamineP_synth_sf"/>
</dbReference>
<dbReference type="UniPathway" id="UPA00060">
    <property type="reaction ID" value="UER00141"/>
</dbReference>
<evidence type="ECO:0000256" key="7">
    <source>
        <dbReference type="ARBA" id="ARBA00047334"/>
    </source>
</evidence>
<keyword evidence="3 10" id="KW-0808">Transferase</keyword>
<evidence type="ECO:0000256" key="8">
    <source>
        <dbReference type="ARBA" id="ARBA00047851"/>
    </source>
</evidence>
<dbReference type="GO" id="GO:0004789">
    <property type="term" value="F:thiamine-phosphate diphosphorylase activity"/>
    <property type="evidence" value="ECO:0007669"/>
    <property type="project" value="UniProtKB-UniRule"/>
</dbReference>
<comment type="pathway">
    <text evidence="2 10 12">Cofactor biosynthesis; thiamine diphosphate biosynthesis; thiamine phosphate from 4-amino-2-methyl-5-diphosphomethylpyrimidine and 4-methyl-5-(2-phosphoethyl)-thiazole: step 1/1.</text>
</comment>
<dbReference type="Proteomes" id="UP000027746">
    <property type="component" value="Unassembled WGS sequence"/>
</dbReference>
<evidence type="ECO:0000256" key="5">
    <source>
        <dbReference type="ARBA" id="ARBA00022842"/>
    </source>
</evidence>
<organism evidence="14 15">
    <name type="scientific">Pseudosulfitobacter pseudonitzschiae</name>
    <dbReference type="NCBI Taxonomy" id="1402135"/>
    <lineage>
        <taxon>Bacteria</taxon>
        <taxon>Pseudomonadati</taxon>
        <taxon>Pseudomonadota</taxon>
        <taxon>Alphaproteobacteria</taxon>
        <taxon>Rhodobacterales</taxon>
        <taxon>Roseobacteraceae</taxon>
        <taxon>Pseudosulfitobacter</taxon>
    </lineage>
</organism>
<comment type="caution">
    <text evidence="14">The sequence shown here is derived from an EMBL/GenBank/DDBJ whole genome shotgun (WGS) entry which is preliminary data.</text>
</comment>
<gene>
    <name evidence="10" type="primary">thiE</name>
    <name evidence="14" type="ORF">SUH3_12490</name>
</gene>
<dbReference type="PANTHER" id="PTHR20857:SF15">
    <property type="entry name" value="THIAMINE-PHOSPHATE SYNTHASE"/>
    <property type="match status" value="1"/>
</dbReference>
<evidence type="ECO:0000259" key="13">
    <source>
        <dbReference type="Pfam" id="PF02581"/>
    </source>
</evidence>
<keyword evidence="4 10" id="KW-0479">Metal-binding</keyword>
<dbReference type="OrthoDB" id="9810880at2"/>
<dbReference type="GO" id="GO:0005737">
    <property type="term" value="C:cytoplasm"/>
    <property type="evidence" value="ECO:0007669"/>
    <property type="project" value="TreeGrafter"/>
</dbReference>
<dbReference type="GeneID" id="68868373"/>
<evidence type="ECO:0000256" key="4">
    <source>
        <dbReference type="ARBA" id="ARBA00022723"/>
    </source>
</evidence>
<dbReference type="Gene3D" id="3.20.20.70">
    <property type="entry name" value="Aldolase class I"/>
    <property type="match status" value="1"/>
</dbReference>
<evidence type="ECO:0000256" key="10">
    <source>
        <dbReference type="HAMAP-Rule" id="MF_00097"/>
    </source>
</evidence>
<dbReference type="GO" id="GO:0009229">
    <property type="term" value="P:thiamine diphosphate biosynthetic process"/>
    <property type="evidence" value="ECO:0007669"/>
    <property type="project" value="UniProtKB-UniRule"/>
</dbReference>
<feature type="binding site" evidence="10">
    <location>
        <position position="92"/>
    </location>
    <ligand>
        <name>Mg(2+)</name>
        <dbReference type="ChEBI" id="CHEBI:18420"/>
    </ligand>
</feature>
<dbReference type="InterPro" id="IPR013785">
    <property type="entry name" value="Aldolase_TIM"/>
</dbReference>
<accession>A0A073IWL8</accession>
<keyword evidence="15" id="KW-1185">Reference proteome</keyword>
<proteinExistence type="inferred from homology"/>
<dbReference type="RefSeq" id="WP_037931352.1">
    <property type="nucleotide sequence ID" value="NZ_CP054599.1"/>
</dbReference>
<evidence type="ECO:0000256" key="1">
    <source>
        <dbReference type="ARBA" id="ARBA00003814"/>
    </source>
</evidence>
<feature type="domain" description="Thiamine phosphate synthase/TenI" evidence="13">
    <location>
        <begin position="10"/>
        <end position="191"/>
    </location>
</feature>
<feature type="binding site" evidence="10">
    <location>
        <begin position="188"/>
        <end position="189"/>
    </location>
    <ligand>
        <name>2-[(2R,5Z)-2-carboxy-4-methylthiazol-5(2H)-ylidene]ethyl phosphate</name>
        <dbReference type="ChEBI" id="CHEBI:62899"/>
    </ligand>
</feature>
<keyword evidence="6 10" id="KW-0784">Thiamine biosynthesis</keyword>
<evidence type="ECO:0000256" key="2">
    <source>
        <dbReference type="ARBA" id="ARBA00005165"/>
    </source>
</evidence>
<evidence type="ECO:0000313" key="14">
    <source>
        <dbReference type="EMBL" id="KEJ93861.1"/>
    </source>
</evidence>
<feature type="binding site" evidence="10">
    <location>
        <position position="140"/>
    </location>
    <ligand>
        <name>4-amino-2-methyl-5-(diphosphooxymethyl)pyrimidine</name>
        <dbReference type="ChEBI" id="CHEBI:57841"/>
    </ligand>
</feature>
<comment type="catalytic activity">
    <reaction evidence="8 10 11">
        <text>2-(2-carboxy-4-methylthiazol-5-yl)ethyl phosphate + 4-amino-2-methyl-5-(diphosphooxymethyl)pyrimidine + 2 H(+) = thiamine phosphate + CO2 + diphosphate</text>
        <dbReference type="Rhea" id="RHEA:47848"/>
        <dbReference type="ChEBI" id="CHEBI:15378"/>
        <dbReference type="ChEBI" id="CHEBI:16526"/>
        <dbReference type="ChEBI" id="CHEBI:33019"/>
        <dbReference type="ChEBI" id="CHEBI:37575"/>
        <dbReference type="ChEBI" id="CHEBI:57841"/>
        <dbReference type="ChEBI" id="CHEBI:62890"/>
        <dbReference type="EC" id="2.5.1.3"/>
    </reaction>
</comment>
<evidence type="ECO:0000256" key="3">
    <source>
        <dbReference type="ARBA" id="ARBA00022679"/>
    </source>
</evidence>
<feature type="binding site" evidence="10">
    <location>
        <begin position="40"/>
        <end position="44"/>
    </location>
    <ligand>
        <name>4-amino-2-methyl-5-(diphosphooxymethyl)pyrimidine</name>
        <dbReference type="ChEBI" id="CHEBI:57841"/>
    </ligand>
</feature>
<dbReference type="CDD" id="cd00564">
    <property type="entry name" value="TMP_TenI"/>
    <property type="match status" value="1"/>
</dbReference>
<dbReference type="Pfam" id="PF02581">
    <property type="entry name" value="TMP-TENI"/>
    <property type="match status" value="1"/>
</dbReference>
<comment type="catalytic activity">
    <reaction evidence="7 10 11">
        <text>4-methyl-5-(2-phosphooxyethyl)-thiazole + 4-amino-2-methyl-5-(diphosphooxymethyl)pyrimidine + H(+) = thiamine phosphate + diphosphate</text>
        <dbReference type="Rhea" id="RHEA:22328"/>
        <dbReference type="ChEBI" id="CHEBI:15378"/>
        <dbReference type="ChEBI" id="CHEBI:33019"/>
        <dbReference type="ChEBI" id="CHEBI:37575"/>
        <dbReference type="ChEBI" id="CHEBI:57841"/>
        <dbReference type="ChEBI" id="CHEBI:58296"/>
        <dbReference type="EC" id="2.5.1.3"/>
    </reaction>
</comment>
<feature type="binding site" evidence="10">
    <location>
        <position position="73"/>
    </location>
    <ligand>
        <name>Mg(2+)</name>
        <dbReference type="ChEBI" id="CHEBI:18420"/>
    </ligand>
</feature>
<feature type="binding site" evidence="10">
    <location>
        <position position="111"/>
    </location>
    <ligand>
        <name>4-amino-2-methyl-5-(diphosphooxymethyl)pyrimidine</name>
        <dbReference type="ChEBI" id="CHEBI:57841"/>
    </ligand>
</feature>
<reference evidence="14 15" key="1">
    <citation type="submission" date="2014-01" db="EMBL/GenBank/DDBJ databases">
        <title>Sulfitobacter sp. H3 (MCCC 1A00686) Genome Sequencing.</title>
        <authorList>
            <person name="Lai Q."/>
            <person name="Hong Z."/>
        </authorList>
    </citation>
    <scope>NUCLEOTIDE SEQUENCE [LARGE SCALE GENOMIC DNA]</scope>
    <source>
        <strain evidence="14 15">H3</strain>
    </source>
</reference>
<dbReference type="PANTHER" id="PTHR20857">
    <property type="entry name" value="THIAMINE-PHOSPHATE PYROPHOSPHORYLASE"/>
    <property type="match status" value="1"/>
</dbReference>
<feature type="binding site" evidence="10">
    <location>
        <position position="168"/>
    </location>
    <ligand>
        <name>2-[(2R,5Z)-2-carboxy-4-methylthiazol-5(2H)-ylidene]ethyl phosphate</name>
        <dbReference type="ChEBI" id="CHEBI:62899"/>
    </ligand>
</feature>
<evidence type="ECO:0000256" key="12">
    <source>
        <dbReference type="RuleBase" id="RU004253"/>
    </source>
</evidence>
<dbReference type="InterPro" id="IPR022998">
    <property type="entry name" value="ThiamineP_synth_TenI"/>
</dbReference>
<name>A0A073IWL8_9RHOB</name>
<evidence type="ECO:0000256" key="9">
    <source>
        <dbReference type="ARBA" id="ARBA00047883"/>
    </source>
</evidence>
<comment type="cofactor">
    <cofactor evidence="10">
        <name>Mg(2+)</name>
        <dbReference type="ChEBI" id="CHEBI:18420"/>
    </cofactor>
    <text evidence="10">Binds 1 Mg(2+) ion per subunit.</text>
</comment>
<dbReference type="InterPro" id="IPR034291">
    <property type="entry name" value="TMP_synthase"/>
</dbReference>
<keyword evidence="5 10" id="KW-0460">Magnesium</keyword>
<dbReference type="GO" id="GO:0000287">
    <property type="term" value="F:magnesium ion binding"/>
    <property type="evidence" value="ECO:0007669"/>
    <property type="project" value="UniProtKB-UniRule"/>
</dbReference>
<sequence length="213" mass="21985">MVFHREHLRLYLVTDRDLCARLGVIETVMQAVAGGVTMVQLRDKTATTAQRTDLAIALKHALRGTDVPFVINDDIDAAIAADADGAHIGQGDIAPAQARTLLGRDKILGLSCESVEMVEAADAALVDYLGLGPVFGTATKADHAQPVGFDGLARMVAASSLPTVAIGGLKADHIDSVRAANADGMAVVSAICGQSDPCAAARAFARAPSECAP</sequence>
<protein>
    <recommendedName>
        <fullName evidence="10">Thiamine-phosphate synthase</fullName>
        <shortName evidence="10">TP synthase</shortName>
        <shortName evidence="10">TPS</shortName>
        <ecNumber evidence="10">2.5.1.3</ecNumber>
    </recommendedName>
    <alternativeName>
        <fullName evidence="10">Thiamine-phosphate pyrophosphorylase</fullName>
        <shortName evidence="10">TMP pyrophosphorylase</shortName>
        <shortName evidence="10">TMP-PPase</shortName>
    </alternativeName>
</protein>
<dbReference type="EMBL" id="JAMD01000024">
    <property type="protein sequence ID" value="KEJ93861.1"/>
    <property type="molecule type" value="Genomic_DNA"/>
</dbReference>
<evidence type="ECO:0000256" key="6">
    <source>
        <dbReference type="ARBA" id="ARBA00022977"/>
    </source>
</evidence>
<dbReference type="NCBIfam" id="TIGR00693">
    <property type="entry name" value="thiE"/>
    <property type="match status" value="1"/>
</dbReference>
<comment type="catalytic activity">
    <reaction evidence="9 10 11">
        <text>2-[(2R,5Z)-2-carboxy-4-methylthiazol-5(2H)-ylidene]ethyl phosphate + 4-amino-2-methyl-5-(diphosphooxymethyl)pyrimidine + 2 H(+) = thiamine phosphate + CO2 + diphosphate</text>
        <dbReference type="Rhea" id="RHEA:47844"/>
        <dbReference type="ChEBI" id="CHEBI:15378"/>
        <dbReference type="ChEBI" id="CHEBI:16526"/>
        <dbReference type="ChEBI" id="CHEBI:33019"/>
        <dbReference type="ChEBI" id="CHEBI:37575"/>
        <dbReference type="ChEBI" id="CHEBI:57841"/>
        <dbReference type="ChEBI" id="CHEBI:62899"/>
        <dbReference type="EC" id="2.5.1.3"/>
    </reaction>
</comment>
<feature type="binding site" evidence="10">
    <location>
        <begin position="137"/>
        <end position="139"/>
    </location>
    <ligand>
        <name>2-[(2R,5Z)-2-carboxy-4-methylthiazol-5(2H)-ylidene]ethyl phosphate</name>
        <dbReference type="ChEBI" id="CHEBI:62899"/>
    </ligand>
</feature>
<evidence type="ECO:0000256" key="11">
    <source>
        <dbReference type="RuleBase" id="RU003826"/>
    </source>
</evidence>
<feature type="binding site" evidence="10">
    <location>
        <position position="72"/>
    </location>
    <ligand>
        <name>4-amino-2-methyl-5-(diphosphooxymethyl)pyrimidine</name>
        <dbReference type="ChEBI" id="CHEBI:57841"/>
    </ligand>
</feature>
<dbReference type="FunFam" id="3.20.20.70:FF:000096">
    <property type="entry name" value="Thiamine-phosphate synthase"/>
    <property type="match status" value="1"/>
</dbReference>
<dbReference type="HAMAP" id="MF_00097">
    <property type="entry name" value="TMP_synthase"/>
    <property type="match status" value="1"/>
</dbReference>
<dbReference type="SUPFAM" id="SSF51391">
    <property type="entry name" value="Thiamin phosphate synthase"/>
    <property type="match status" value="1"/>
</dbReference>
<dbReference type="EC" id="2.5.1.3" evidence="10"/>
<evidence type="ECO:0000313" key="15">
    <source>
        <dbReference type="Proteomes" id="UP000027746"/>
    </source>
</evidence>
<comment type="function">
    <text evidence="1 10">Condenses 4-methyl-5-(beta-hydroxyethyl)thiazole monophosphate (THZ-P) and 2-methyl-4-amino-5-hydroxymethyl pyrimidine pyrophosphate (HMP-PP) to form thiamine monophosphate (TMP).</text>
</comment>
<dbReference type="AlphaFoldDB" id="A0A073IWL8"/>
<comment type="similarity">
    <text evidence="10 11">Belongs to the thiamine-phosphate synthase family.</text>
</comment>
<dbReference type="GO" id="GO:0009228">
    <property type="term" value="P:thiamine biosynthetic process"/>
    <property type="evidence" value="ECO:0007669"/>
    <property type="project" value="UniProtKB-KW"/>
</dbReference>